<organism evidence="2 3">
    <name type="scientific">Wenxinia marina DSM 24838</name>
    <dbReference type="NCBI Taxonomy" id="1123501"/>
    <lineage>
        <taxon>Bacteria</taxon>
        <taxon>Pseudomonadati</taxon>
        <taxon>Pseudomonadota</taxon>
        <taxon>Alphaproteobacteria</taxon>
        <taxon>Rhodobacterales</taxon>
        <taxon>Roseobacteraceae</taxon>
        <taxon>Wenxinia</taxon>
    </lineage>
</organism>
<dbReference type="PANTHER" id="PTHR28208:SF3">
    <property type="entry name" value="PHOSPHATIDATE PHOSPHATASE APP1"/>
    <property type="match status" value="1"/>
</dbReference>
<dbReference type="GO" id="GO:0008195">
    <property type="term" value="F:phosphatidate phosphatase activity"/>
    <property type="evidence" value="ECO:0007669"/>
    <property type="project" value="InterPro"/>
</dbReference>
<dbReference type="InterPro" id="IPR052935">
    <property type="entry name" value="Mg2+_PAP"/>
</dbReference>
<reference evidence="2 3" key="1">
    <citation type="submission" date="2013-01" db="EMBL/GenBank/DDBJ databases">
        <authorList>
            <person name="Fiebig A."/>
            <person name="Goeker M."/>
            <person name="Klenk H.-P.P."/>
        </authorList>
    </citation>
    <scope>NUCLEOTIDE SEQUENCE [LARGE SCALE GENOMIC DNA]</scope>
    <source>
        <strain evidence="2 3">DSM 24838</strain>
    </source>
</reference>
<feature type="domain" description="Phosphatidate phosphatase APP1 catalytic" evidence="1">
    <location>
        <begin position="144"/>
        <end position="290"/>
    </location>
</feature>
<dbReference type="PATRIC" id="fig|1123501.6.peg.393"/>
<protein>
    <recommendedName>
        <fullName evidence="1">Phosphatidate phosphatase APP1 catalytic domain-containing protein</fullName>
    </recommendedName>
</protein>
<gene>
    <name evidence="2" type="ORF">Wenmar_00336</name>
</gene>
<dbReference type="eggNOG" id="COG4850">
    <property type="taxonomic scope" value="Bacteria"/>
</dbReference>
<dbReference type="OrthoDB" id="9789875at2"/>
<keyword evidence="3" id="KW-1185">Reference proteome</keyword>
<dbReference type="Proteomes" id="UP000035100">
    <property type="component" value="Unassembled WGS sequence"/>
</dbReference>
<evidence type="ECO:0000313" key="2">
    <source>
        <dbReference type="EMBL" id="KIQ70960.1"/>
    </source>
</evidence>
<name>A0A0D0NRT9_9RHOB</name>
<sequence length="323" mass="34654">MTAGRPQRGPGAALERLVDRGIARWHRRHGRDPVIDPHVGYATPAALHLRGRILSRVPRIDPGVRTTLGNLRQMASLFVTDEVSGVEVTAPAYGISTRSDAEGYFALEVPRPASSGWHEVEVRAGVSAVTMPALVPRGDATLCIVSDIDDTVIRTGAWSLWRNLATTFTGGLASREVFADGVELLTRLEDGGRNPVFFVSSSPWNLHDFLSRLLGAAGVPRGPMFLRDFGLAHRAAGHEGHKGRAIDTILAAVPDLPFVLIGDTGQRDAHVYRAAAERHPGRVRAVILRRAGREAEAAEVAALRAMGVPVEVVADYGAVSFPG</sequence>
<accession>A0A0D0NRT9</accession>
<dbReference type="InterPro" id="IPR019236">
    <property type="entry name" value="APP1_cat"/>
</dbReference>
<evidence type="ECO:0000313" key="3">
    <source>
        <dbReference type="Proteomes" id="UP000035100"/>
    </source>
</evidence>
<evidence type="ECO:0000259" key="1">
    <source>
        <dbReference type="Pfam" id="PF09949"/>
    </source>
</evidence>
<dbReference type="Pfam" id="PF09949">
    <property type="entry name" value="APP1_cat"/>
    <property type="match status" value="1"/>
</dbReference>
<dbReference type="EMBL" id="AONG01000003">
    <property type="protein sequence ID" value="KIQ70960.1"/>
    <property type="molecule type" value="Genomic_DNA"/>
</dbReference>
<proteinExistence type="predicted"/>
<dbReference type="AlphaFoldDB" id="A0A0D0NRT9"/>
<dbReference type="PANTHER" id="PTHR28208">
    <property type="entry name" value="PHOSPHATIDATE PHOSPHATASE APP1"/>
    <property type="match status" value="1"/>
</dbReference>
<dbReference type="STRING" id="1123501.Wenmar_00336"/>
<comment type="caution">
    <text evidence="2">The sequence shown here is derived from an EMBL/GenBank/DDBJ whole genome shotgun (WGS) entry which is preliminary data.</text>
</comment>